<organism evidence="2">
    <name type="scientific">marine sediment metagenome</name>
    <dbReference type="NCBI Taxonomy" id="412755"/>
    <lineage>
        <taxon>unclassified sequences</taxon>
        <taxon>metagenomes</taxon>
        <taxon>ecological metagenomes</taxon>
    </lineage>
</organism>
<protein>
    <submittedName>
        <fullName evidence="2">Uncharacterized protein</fullName>
    </submittedName>
</protein>
<dbReference type="EMBL" id="LAZR01015880">
    <property type="protein sequence ID" value="KKM06950.1"/>
    <property type="molecule type" value="Genomic_DNA"/>
</dbReference>
<reference evidence="2" key="1">
    <citation type="journal article" date="2015" name="Nature">
        <title>Complex archaea that bridge the gap between prokaryotes and eukaryotes.</title>
        <authorList>
            <person name="Spang A."/>
            <person name="Saw J.H."/>
            <person name="Jorgensen S.L."/>
            <person name="Zaremba-Niedzwiedzka K."/>
            <person name="Martijn J."/>
            <person name="Lind A.E."/>
            <person name="van Eijk R."/>
            <person name="Schleper C."/>
            <person name="Guy L."/>
            <person name="Ettema T.J."/>
        </authorList>
    </citation>
    <scope>NUCLEOTIDE SEQUENCE</scope>
</reference>
<proteinExistence type="predicted"/>
<evidence type="ECO:0000256" key="1">
    <source>
        <dbReference type="SAM" id="Phobius"/>
    </source>
</evidence>
<keyword evidence="1" id="KW-0472">Membrane</keyword>
<feature type="transmembrane region" description="Helical" evidence="1">
    <location>
        <begin position="534"/>
        <end position="555"/>
    </location>
</feature>
<keyword evidence="1" id="KW-0812">Transmembrane</keyword>
<gene>
    <name evidence="2" type="ORF">LCGC14_1738830</name>
</gene>
<keyword evidence="1" id="KW-1133">Transmembrane helix</keyword>
<evidence type="ECO:0000313" key="2">
    <source>
        <dbReference type="EMBL" id="KKM06950.1"/>
    </source>
</evidence>
<dbReference type="AlphaFoldDB" id="A0A0F9H7D6"/>
<name>A0A0F9H7D6_9ZZZZ</name>
<comment type="caution">
    <text evidence="2">The sequence shown here is derived from an EMBL/GenBank/DDBJ whole genome shotgun (WGS) entry which is preliminary data.</text>
</comment>
<sequence>MKKLNITGIILLSTLLLIPFGNIAKAQPSTYVGVEEGTTYTWKISLKVAGLDELVDNFGILLEDIETSIAANDFWGFESLTIPETLSHIASGLANRTFPSGWEAMNISALIGNFIVDFVSKANSTMLSGNIPNNWKSLNFTTFMDYLVDGLNATLPTGWEDNPIPELLKLVALGFNNSIALGIIPTGWEDLTVKELFDQVLLQNTPKIRESFILHVLFNEVLVGEMPSSMSSSSIGDIFFDILPSNVTSLNISTLVLMMISGLNFSMPLGWESWDMETFINNQSGFVNPLLPPGYAAHNMTTLMNLFIDEMIFANLTMMFPPGILPPGLGFGNTTIRVLADTLIGELRAQWATMVVPNWNAQKSIIALLPSLGIRLRVDTIGTEVEAYPGGPRGVPIEMTGSFSLDMNNWTDIADIMGGTGLITAQTSDPFDNMGSYISNFTYYYSSYILDPSTYSNASRAFFEQSLLTGGLMVAKNYNWEDIVTHFSIPIGADPNGIEGSSEWNVNGLLNSATLKANGVTAVTIELFGATDEIPGFEVGLIVTLIPLTIIGIVYRMKKKIRTK</sequence>
<accession>A0A0F9H7D6</accession>